<dbReference type="InterPro" id="IPR037171">
    <property type="entry name" value="NagB/RpiA_transferase-like"/>
</dbReference>
<evidence type="ECO:0000259" key="3">
    <source>
        <dbReference type="Pfam" id="PF13336"/>
    </source>
</evidence>
<dbReference type="Pfam" id="PF02550">
    <property type="entry name" value="AcetylCoA_hydro"/>
    <property type="match status" value="1"/>
</dbReference>
<dbReference type="SUPFAM" id="SSF100950">
    <property type="entry name" value="NagB/RpiA/CoA transferase-like"/>
    <property type="match status" value="2"/>
</dbReference>
<reference evidence="4 5" key="1">
    <citation type="submission" date="2022-02" db="EMBL/GenBank/DDBJ databases">
        <title>Uncovering new skin microbiome diversity through culturing and metagenomics.</title>
        <authorList>
            <person name="Conlan S."/>
            <person name="Deming C."/>
            <person name="Nisc Comparative Sequencing Program N."/>
            <person name="Segre J.A."/>
        </authorList>
    </citation>
    <scope>NUCLEOTIDE SEQUENCE [LARGE SCALE GENOMIC DNA]</scope>
    <source>
        <strain evidence="4 5">ACRQZ</strain>
    </source>
</reference>
<feature type="domain" description="Acetyl-CoA hydrolase/transferase C-terminal" evidence="3">
    <location>
        <begin position="322"/>
        <end position="468"/>
    </location>
</feature>
<dbReference type="InterPro" id="IPR038460">
    <property type="entry name" value="AcetylCoA_hyd_C_sf"/>
</dbReference>
<proteinExistence type="inferred from homology"/>
<dbReference type="Proteomes" id="UP001521931">
    <property type="component" value="Unassembled WGS sequence"/>
</dbReference>
<dbReference type="GO" id="GO:0016787">
    <property type="term" value="F:hydrolase activity"/>
    <property type="evidence" value="ECO:0007669"/>
    <property type="project" value="UniProtKB-KW"/>
</dbReference>
<keyword evidence="5" id="KW-1185">Reference proteome</keyword>
<organism evidence="4 5">
    <name type="scientific">Arsenicicoccus bolidensis</name>
    <dbReference type="NCBI Taxonomy" id="229480"/>
    <lineage>
        <taxon>Bacteria</taxon>
        <taxon>Bacillati</taxon>
        <taxon>Actinomycetota</taxon>
        <taxon>Actinomycetes</taxon>
        <taxon>Micrococcales</taxon>
        <taxon>Intrasporangiaceae</taxon>
        <taxon>Arsenicicoccus</taxon>
    </lineage>
</organism>
<dbReference type="PANTHER" id="PTHR43609">
    <property type="entry name" value="ACETYL-COA HYDROLASE"/>
    <property type="match status" value="1"/>
</dbReference>
<comment type="caution">
    <text evidence="4">The sequence shown here is derived from an EMBL/GenBank/DDBJ whole genome shotgun (WGS) entry which is preliminary data.</text>
</comment>
<name>A0ABS9Q201_9MICO</name>
<dbReference type="Pfam" id="PF13336">
    <property type="entry name" value="AcetylCoA_hyd_C"/>
    <property type="match status" value="1"/>
</dbReference>
<dbReference type="EMBL" id="JAKRCV010000011">
    <property type="protein sequence ID" value="MCG7321357.1"/>
    <property type="molecule type" value="Genomic_DNA"/>
</dbReference>
<dbReference type="PANTHER" id="PTHR43609:SF1">
    <property type="entry name" value="ACETYL-COA HYDROLASE"/>
    <property type="match status" value="1"/>
</dbReference>
<dbReference type="InterPro" id="IPR046433">
    <property type="entry name" value="ActCoA_hydro"/>
</dbReference>
<feature type="domain" description="Acetyl-CoA hydrolase/transferase N-terminal" evidence="2">
    <location>
        <begin position="12"/>
        <end position="218"/>
    </location>
</feature>
<evidence type="ECO:0000259" key="2">
    <source>
        <dbReference type="Pfam" id="PF02550"/>
    </source>
</evidence>
<keyword evidence="4" id="KW-0378">Hydrolase</keyword>
<protein>
    <submittedName>
        <fullName evidence="4">Acetyl-CoA hydrolase/transferase family protein</fullName>
    </submittedName>
</protein>
<evidence type="ECO:0000313" key="5">
    <source>
        <dbReference type="Proteomes" id="UP001521931"/>
    </source>
</evidence>
<dbReference type="RefSeq" id="WP_239262970.1">
    <property type="nucleotide sequence ID" value="NZ_JAKRCV010000011.1"/>
</dbReference>
<gene>
    <name evidence="4" type="ORF">MHL29_05530</name>
</gene>
<dbReference type="InterPro" id="IPR026888">
    <property type="entry name" value="AcetylCoA_hyd_C"/>
</dbReference>
<dbReference type="InterPro" id="IPR003702">
    <property type="entry name" value="ActCoA_hydro_N"/>
</dbReference>
<dbReference type="Gene3D" id="3.40.1080.20">
    <property type="entry name" value="Acetyl-CoA hydrolase/transferase C-terminal domain"/>
    <property type="match status" value="1"/>
</dbReference>
<evidence type="ECO:0000313" key="4">
    <source>
        <dbReference type="EMBL" id="MCG7321357.1"/>
    </source>
</evidence>
<comment type="similarity">
    <text evidence="1">Belongs to the acetyl-CoA hydrolase/transferase family.</text>
</comment>
<dbReference type="InterPro" id="IPR017821">
    <property type="entry name" value="Succinate_CoA_transferase"/>
</dbReference>
<evidence type="ECO:0000256" key="1">
    <source>
        <dbReference type="ARBA" id="ARBA00009632"/>
    </source>
</evidence>
<dbReference type="Gene3D" id="3.30.750.70">
    <property type="entry name" value="4-hydroxybutyrate coenzyme like domains"/>
    <property type="match status" value="1"/>
</dbReference>
<dbReference type="NCBIfam" id="TIGR03458">
    <property type="entry name" value="YgfH_subfam"/>
    <property type="match status" value="1"/>
</dbReference>
<sequence>MSSRVANPALRSKIMTAEDAAALINHGDNVGMSGFTGAGYPKAVPKALADRMTAAHQRGDDFRVGVWTGASTAPELDGALAEADGVELRLPYQSDPISRAKINAGTMEYIDVHLSHVAQMTWEGFLGRLDVALVEVAAVNEDGTLLPSASVGNNKTWIDQADKVILEVNAWQRLELEGMHDIYYGTALPPHRKPVMITDAADRIGDPFFRCPPDKIIGIVETDAPDRNTAFKALDDDSKAIAGHLMDFLQSEVRAGRMPEKLLPLQSGVGNIANAVLAGLSESPWKGLQAYTEVLQDGMLDLIENGTIEVASATAFSLSPEGVQRFNDDIDFFSKRIIMRPQEISNHPEVIRRLGVIASNGLIEADIYGNVNSTHIMGSRIQNGIGGSGDFARNAFLSTFVTPSTAKGGALSCIVPMVTHVDHTEHDVQVLITEQGLADLRGCSPRRRAQRIIDHCAHPDFRPMLQDYFDRAQRGAWGMQTPHLLGEAFSWHERFMQTGTMRGSSRNSLTCFHVATHRPSGTRRENR</sequence>
<accession>A0ABS9Q201</accession>
<dbReference type="Gene3D" id="3.40.1080.10">
    <property type="entry name" value="Glutaconate Coenzyme A-transferase"/>
    <property type="match status" value="1"/>
</dbReference>